<protein>
    <submittedName>
        <fullName evidence="1">Uncharacterized protein</fullName>
    </submittedName>
</protein>
<name>A0AAN7DDC5_9FUNG</name>
<dbReference type="EMBL" id="JASEJX010000015">
    <property type="protein sequence ID" value="KAK4514454.1"/>
    <property type="molecule type" value="Genomic_DNA"/>
</dbReference>
<reference evidence="1 2" key="1">
    <citation type="submission" date="2022-11" db="EMBL/GenBank/DDBJ databases">
        <title>Mucor velutinosus strain NIH1002 WGS.</title>
        <authorList>
            <person name="Subramanian P."/>
            <person name="Mullikin J.C."/>
            <person name="Segre J.A."/>
            <person name="Zelazny A.M."/>
        </authorList>
    </citation>
    <scope>NUCLEOTIDE SEQUENCE [LARGE SCALE GENOMIC DNA]</scope>
    <source>
        <strain evidence="1 2">NIH1002</strain>
    </source>
</reference>
<comment type="caution">
    <text evidence="1">The sequence shown here is derived from an EMBL/GenBank/DDBJ whole genome shotgun (WGS) entry which is preliminary data.</text>
</comment>
<organism evidence="1 2">
    <name type="scientific">Mucor velutinosus</name>
    <dbReference type="NCBI Taxonomy" id="708070"/>
    <lineage>
        <taxon>Eukaryota</taxon>
        <taxon>Fungi</taxon>
        <taxon>Fungi incertae sedis</taxon>
        <taxon>Mucoromycota</taxon>
        <taxon>Mucoromycotina</taxon>
        <taxon>Mucoromycetes</taxon>
        <taxon>Mucorales</taxon>
        <taxon>Mucorineae</taxon>
        <taxon>Mucoraceae</taxon>
        <taxon>Mucor</taxon>
    </lineage>
</organism>
<dbReference type="GeneID" id="89945752"/>
<evidence type="ECO:0000313" key="2">
    <source>
        <dbReference type="Proteomes" id="UP001304243"/>
    </source>
</evidence>
<accession>A0AAN7DDC5</accession>
<keyword evidence="2" id="KW-1185">Reference proteome</keyword>
<evidence type="ECO:0000313" key="1">
    <source>
        <dbReference type="EMBL" id="KAK4514454.1"/>
    </source>
</evidence>
<dbReference type="RefSeq" id="XP_064681120.1">
    <property type="nucleotide sequence ID" value="XM_064821434.1"/>
</dbReference>
<dbReference type="Proteomes" id="UP001304243">
    <property type="component" value="Unassembled WGS sequence"/>
</dbReference>
<sequence>MFPRSAFVISKHCAIICLKPGLELTDTVISRDERCITASVMDAHQVICQVANVYMPAQAASRHAFLPELLSMPFWSDMLDFQCAVKRGLKKQVEYC</sequence>
<dbReference type="AlphaFoldDB" id="A0AAN7DDC5"/>
<gene>
    <name evidence="1" type="ORF">ATC70_002050</name>
</gene>
<proteinExistence type="predicted"/>